<reference evidence="1" key="1">
    <citation type="journal article" date="2015" name="Nature">
        <title>Complex archaea that bridge the gap between prokaryotes and eukaryotes.</title>
        <authorList>
            <person name="Spang A."/>
            <person name="Saw J.H."/>
            <person name="Jorgensen S.L."/>
            <person name="Zaremba-Niedzwiedzka K."/>
            <person name="Martijn J."/>
            <person name="Lind A.E."/>
            <person name="van Eijk R."/>
            <person name="Schleper C."/>
            <person name="Guy L."/>
            <person name="Ettema T.J."/>
        </authorList>
    </citation>
    <scope>NUCLEOTIDE SEQUENCE</scope>
</reference>
<gene>
    <name evidence="1" type="ORF">LCGC14_1379330</name>
</gene>
<sequence>MKAYVGELDYEAAARVRWYGRHTQDWESLNSREKVMWITATKALVDTALASMTQIEVTQIHGGFTDTEEHEFTQWISEWVKEKESKAT</sequence>
<dbReference type="AlphaFoldDB" id="A0A0F9N4T0"/>
<protein>
    <submittedName>
        <fullName evidence="1">Uncharacterized protein</fullName>
    </submittedName>
</protein>
<proteinExistence type="predicted"/>
<dbReference type="EMBL" id="LAZR01008797">
    <property type="protein sequence ID" value="KKM76517.1"/>
    <property type="molecule type" value="Genomic_DNA"/>
</dbReference>
<organism evidence="1">
    <name type="scientific">marine sediment metagenome</name>
    <dbReference type="NCBI Taxonomy" id="412755"/>
    <lineage>
        <taxon>unclassified sequences</taxon>
        <taxon>metagenomes</taxon>
        <taxon>ecological metagenomes</taxon>
    </lineage>
</organism>
<accession>A0A0F9N4T0</accession>
<comment type="caution">
    <text evidence="1">The sequence shown here is derived from an EMBL/GenBank/DDBJ whole genome shotgun (WGS) entry which is preliminary data.</text>
</comment>
<name>A0A0F9N4T0_9ZZZZ</name>
<evidence type="ECO:0000313" key="1">
    <source>
        <dbReference type="EMBL" id="KKM76517.1"/>
    </source>
</evidence>